<gene>
    <name evidence="2" type="ORF">GCM10009754_53240</name>
</gene>
<dbReference type="SUPFAM" id="SSF53474">
    <property type="entry name" value="alpha/beta-Hydrolases"/>
    <property type="match status" value="1"/>
</dbReference>
<organism evidence="2 3">
    <name type="scientific">Amycolatopsis minnesotensis</name>
    <dbReference type="NCBI Taxonomy" id="337894"/>
    <lineage>
        <taxon>Bacteria</taxon>
        <taxon>Bacillati</taxon>
        <taxon>Actinomycetota</taxon>
        <taxon>Actinomycetes</taxon>
        <taxon>Pseudonocardiales</taxon>
        <taxon>Pseudonocardiaceae</taxon>
        <taxon>Amycolatopsis</taxon>
    </lineage>
</organism>
<dbReference type="GO" id="GO:0016787">
    <property type="term" value="F:hydrolase activity"/>
    <property type="evidence" value="ECO:0007669"/>
    <property type="project" value="UniProtKB-KW"/>
</dbReference>
<feature type="domain" description="AB hydrolase-1" evidence="1">
    <location>
        <begin position="33"/>
        <end position="133"/>
    </location>
</feature>
<evidence type="ECO:0000259" key="1">
    <source>
        <dbReference type="Pfam" id="PF00561"/>
    </source>
</evidence>
<dbReference type="InterPro" id="IPR000073">
    <property type="entry name" value="AB_hydrolase_1"/>
</dbReference>
<dbReference type="EMBL" id="BAAANN010000022">
    <property type="protein sequence ID" value="GAA1972096.1"/>
    <property type="molecule type" value="Genomic_DNA"/>
</dbReference>
<protein>
    <submittedName>
        <fullName evidence="2">Alpha/beta hydrolase</fullName>
    </submittedName>
</protein>
<dbReference type="InterPro" id="IPR050471">
    <property type="entry name" value="AB_hydrolase"/>
</dbReference>
<name>A0ABP5D187_9PSEU</name>
<keyword evidence="2" id="KW-0378">Hydrolase</keyword>
<evidence type="ECO:0000313" key="3">
    <source>
        <dbReference type="Proteomes" id="UP001501116"/>
    </source>
</evidence>
<comment type="caution">
    <text evidence="2">The sequence shown here is derived from an EMBL/GenBank/DDBJ whole genome shotgun (WGS) entry which is preliminary data.</text>
</comment>
<dbReference type="InterPro" id="IPR029058">
    <property type="entry name" value="AB_hydrolase_fold"/>
</dbReference>
<sequence length="285" mass="30077">MTGGHSQGEPGWARVRDGRELFFQRRSGPAGVPTVVFEGGLAASRSYWATVQGELAAWAPSVVYDRSGLGRSPADGRPRRLTRLAQDLGEVLDHLGQGPFVLVGHSWGGPIVRVAAAAEPGRIAGLVLVDPTDESCDLLFTPSIRRAEKVGQVGSAALARLGLLGVAFRGLLASLPADAAADMRAEGFTVAAMRTRAAELASVEQDLRSLRENTPELGEIPVTVISAGKTSAGMNARVRALADASHEYRASRSSRGRHVHAGLSGHMVPETEPGLIADEIRRLLS</sequence>
<dbReference type="Pfam" id="PF00561">
    <property type="entry name" value="Abhydrolase_1"/>
    <property type="match status" value="1"/>
</dbReference>
<accession>A0ABP5D187</accession>
<dbReference type="PANTHER" id="PTHR43433:SF5">
    <property type="entry name" value="AB HYDROLASE-1 DOMAIN-CONTAINING PROTEIN"/>
    <property type="match status" value="1"/>
</dbReference>
<evidence type="ECO:0000313" key="2">
    <source>
        <dbReference type="EMBL" id="GAA1972096.1"/>
    </source>
</evidence>
<reference evidence="3" key="1">
    <citation type="journal article" date="2019" name="Int. J. Syst. Evol. Microbiol.">
        <title>The Global Catalogue of Microorganisms (GCM) 10K type strain sequencing project: providing services to taxonomists for standard genome sequencing and annotation.</title>
        <authorList>
            <consortium name="The Broad Institute Genomics Platform"/>
            <consortium name="The Broad Institute Genome Sequencing Center for Infectious Disease"/>
            <person name="Wu L."/>
            <person name="Ma J."/>
        </authorList>
    </citation>
    <scope>NUCLEOTIDE SEQUENCE [LARGE SCALE GENOMIC DNA]</scope>
    <source>
        <strain evidence="3">JCM 14545</strain>
    </source>
</reference>
<dbReference type="PANTHER" id="PTHR43433">
    <property type="entry name" value="HYDROLASE, ALPHA/BETA FOLD FAMILY PROTEIN"/>
    <property type="match status" value="1"/>
</dbReference>
<keyword evidence="3" id="KW-1185">Reference proteome</keyword>
<dbReference type="Gene3D" id="3.40.50.1820">
    <property type="entry name" value="alpha/beta hydrolase"/>
    <property type="match status" value="1"/>
</dbReference>
<dbReference type="RefSeq" id="WP_344424408.1">
    <property type="nucleotide sequence ID" value="NZ_BAAANN010000022.1"/>
</dbReference>
<dbReference type="Proteomes" id="UP001501116">
    <property type="component" value="Unassembled WGS sequence"/>
</dbReference>
<proteinExistence type="predicted"/>